<keyword evidence="4" id="KW-1185">Reference proteome</keyword>
<gene>
    <name evidence="3" type="ORF">OB914_02935</name>
    <name evidence="2" type="ORF">OB916_00090</name>
</gene>
<protein>
    <recommendedName>
        <fullName evidence="1">DUF7124 domain-containing protein</fullName>
    </recommendedName>
</protein>
<dbReference type="InterPro" id="IPR055548">
    <property type="entry name" value="DUF7124"/>
</dbReference>
<name>A0AAE3LI57_9EURY</name>
<evidence type="ECO:0000313" key="5">
    <source>
        <dbReference type="Proteomes" id="UP001209746"/>
    </source>
</evidence>
<evidence type="ECO:0000259" key="1">
    <source>
        <dbReference type="Pfam" id="PF23439"/>
    </source>
</evidence>
<reference evidence="3" key="1">
    <citation type="submission" date="2023-02" db="EMBL/GenBank/DDBJ databases">
        <title>Enrichment on poylsaccharides allowed isolation of novel metabolic and taxonomic groups of Haloarchaea.</title>
        <authorList>
            <person name="Sorokin D.Y."/>
            <person name="Elcheninov A.G."/>
            <person name="Khizhniak T.V."/>
            <person name="Kolganova T.V."/>
            <person name="Kublanov I.V."/>
        </authorList>
    </citation>
    <scope>NUCLEOTIDE SEQUENCE</scope>
    <source>
        <strain evidence="2 4">HArc-curdl5-1</strain>
        <strain evidence="3">HArc-curdl7</strain>
    </source>
</reference>
<dbReference type="AlphaFoldDB" id="A0AAE3LI57"/>
<dbReference type="Proteomes" id="UP001208186">
    <property type="component" value="Unassembled WGS sequence"/>
</dbReference>
<evidence type="ECO:0000313" key="3">
    <source>
        <dbReference type="EMBL" id="MCU4725928.1"/>
    </source>
</evidence>
<dbReference type="RefSeq" id="WP_315907242.1">
    <property type="nucleotide sequence ID" value="NZ_JAOPKC010000001.1"/>
</dbReference>
<organism evidence="3 5">
    <name type="scientific">Halapricum hydrolyticum</name>
    <dbReference type="NCBI Taxonomy" id="2979991"/>
    <lineage>
        <taxon>Archaea</taxon>
        <taxon>Methanobacteriati</taxon>
        <taxon>Methanobacteriota</taxon>
        <taxon>Stenosarchaea group</taxon>
        <taxon>Halobacteria</taxon>
        <taxon>Halobacteriales</taxon>
        <taxon>Haloarculaceae</taxon>
        <taxon>Halapricum</taxon>
    </lineage>
</organism>
<comment type="caution">
    <text evidence="3">The sequence shown here is derived from an EMBL/GenBank/DDBJ whole genome shotgun (WGS) entry which is preliminary data.</text>
</comment>
<evidence type="ECO:0000313" key="4">
    <source>
        <dbReference type="Proteomes" id="UP001208186"/>
    </source>
</evidence>
<proteinExistence type="predicted"/>
<dbReference type="Pfam" id="PF23439">
    <property type="entry name" value="DUF7124"/>
    <property type="match status" value="1"/>
</dbReference>
<dbReference type="Proteomes" id="UP001209746">
    <property type="component" value="Unassembled WGS sequence"/>
</dbReference>
<dbReference type="EMBL" id="JAOPKC010000001">
    <property type="protein sequence ID" value="MCU4716468.1"/>
    <property type="molecule type" value="Genomic_DNA"/>
</dbReference>
<evidence type="ECO:0000313" key="2">
    <source>
        <dbReference type="EMBL" id="MCU4716468.1"/>
    </source>
</evidence>
<dbReference type="EMBL" id="JAOPKD010000001">
    <property type="protein sequence ID" value="MCU4725928.1"/>
    <property type="molecule type" value="Genomic_DNA"/>
</dbReference>
<accession>A0AAE3LI57</accession>
<feature type="domain" description="DUF7124" evidence="1">
    <location>
        <begin position="12"/>
        <end position="120"/>
    </location>
</feature>
<sequence length="142" mass="16022">MNGDSDADTGELTLAFSLSAIERLADPNAVFEDAQTWSRYIGLIDDDTERIEQLVAECDLRQDFDLRDRDKWLTLEEIHEATPTPRHVYVGASDDDMRVSTMFDWEYIRVTEAAEKAGWAVSERSDPGLAARLLTAVRNLIG</sequence>